<gene>
    <name evidence="3" type="ORF">Pfra01_002991200</name>
</gene>
<dbReference type="AlphaFoldDB" id="A0A9W6YIY2"/>
<feature type="compositionally biased region" description="Polar residues" evidence="2">
    <location>
        <begin position="923"/>
        <end position="938"/>
    </location>
</feature>
<evidence type="ECO:0000313" key="4">
    <source>
        <dbReference type="Proteomes" id="UP001165121"/>
    </source>
</evidence>
<dbReference type="InterPro" id="IPR036322">
    <property type="entry name" value="WD40_repeat_dom_sf"/>
</dbReference>
<dbReference type="SUPFAM" id="SSF50978">
    <property type="entry name" value="WD40 repeat-like"/>
    <property type="match status" value="1"/>
</dbReference>
<organism evidence="3 4">
    <name type="scientific">Phytophthora fragariaefolia</name>
    <dbReference type="NCBI Taxonomy" id="1490495"/>
    <lineage>
        <taxon>Eukaryota</taxon>
        <taxon>Sar</taxon>
        <taxon>Stramenopiles</taxon>
        <taxon>Oomycota</taxon>
        <taxon>Peronosporomycetes</taxon>
        <taxon>Peronosporales</taxon>
        <taxon>Peronosporaceae</taxon>
        <taxon>Phytophthora</taxon>
    </lineage>
</organism>
<feature type="coiled-coil region" evidence="1">
    <location>
        <begin position="846"/>
        <end position="915"/>
    </location>
</feature>
<feature type="region of interest" description="Disordered" evidence="2">
    <location>
        <begin position="919"/>
        <end position="1001"/>
    </location>
</feature>
<proteinExistence type="predicted"/>
<protein>
    <submittedName>
        <fullName evidence="3">Unnamed protein product</fullName>
    </submittedName>
</protein>
<sequence length="1001" mass="112832">MLICCTENGYGSYDLSNMCLLRGDDETIELSPLSSTPLSQQMERLSAASRRPCFAAACRTPDGDAAIHVWNQTDCHECFISHPLEQQASLSIDIHPAGSEVLVSLPSKLQIYFVLYDSLRLAFEIPQKQLSLAQYSPSGALFAAVHATNKTVFVYRSLSRVQREPQLVGVFRDFRDTVEILRWAVHDSSFFAVDAAGELRHCQLRWQAGGEVEDLVVSHSITQTLAPGNAIVAFATSFTDRESHDYAVFVAEKRITTGLHRRASNGQSIIRAWVNGDLSFDALHSSNGIGENMPFEITALEAGPGLGSSSGSDGTVYANLLFAGTANGSVILFSWKRGPRRNESHSTILLTQAIKRVDLHTAPVVGLFYASRSRLLLSNAKNGVILASKLCREDFGGEETSSILATAIRDDQSLHDLSINSFTGICQPEELAMYDRNQVELTRLKLLDMDNELHQFKLENEMLTGQVNEQRTRFENSLQDQLAVHAKKAEKEQNALRAELGVRLDGAILEREKKLQLLSEGARSAQDHYLLTLEKLQTERDSLREQLHAAKLDLEDEQKKGQEREVQLEYDGRKKLREAKTQYDTAQKKLADELEMTQKKLQEVLRQQDQDQLVQLGLLSISVDSEKQKGAMQLAEQHGKTAALNQEVKMLLSALNQKDGELQQMCCDYNERLHELELLREKLVDEKALTKRVMREKDDTTAQLAEQRRLFENLQRLDDVHRSQLELLQKHILPKDRELAHMQEHLNQLHDANQEVVVQANISDRLRVETSSLARKQARDLETALRRLEHVRHSIVVLQEELGELVRRSAVQEKSTLVTEIGRLHKRMIRQLDALQARGDSADEVNAELHRQNRFLLRNKHSLRRQVEAGNREKHKLAAALSYQNASLVTELNSYRKANKELERRLRRYEELGAKGGGLARSIASSRVETNRSQNQEVPETDEVSTELDGRKLVLPTQGTEIVTSRSSTNTQSLTGRREPPRVKPRPKSAAASLTRSKSLL</sequence>
<feature type="coiled-coil region" evidence="1">
    <location>
        <begin position="526"/>
        <end position="611"/>
    </location>
</feature>
<dbReference type="PANTHER" id="PTHR32215">
    <property type="entry name" value="CILIA- AND FLAGELLA-ASSOCIATED PROTEIN 57"/>
    <property type="match status" value="1"/>
</dbReference>
<evidence type="ECO:0000256" key="2">
    <source>
        <dbReference type="SAM" id="MobiDB-lite"/>
    </source>
</evidence>
<dbReference type="InterPro" id="IPR052993">
    <property type="entry name" value="CFA-57"/>
</dbReference>
<dbReference type="PANTHER" id="PTHR32215:SF0">
    <property type="entry name" value="CILIA- AND FLAGELLA-ASSOCIATED PROTEIN 57"/>
    <property type="match status" value="1"/>
</dbReference>
<evidence type="ECO:0000256" key="1">
    <source>
        <dbReference type="SAM" id="Coils"/>
    </source>
</evidence>
<keyword evidence="1" id="KW-0175">Coiled coil</keyword>
<evidence type="ECO:0000313" key="3">
    <source>
        <dbReference type="EMBL" id="GMG16817.1"/>
    </source>
</evidence>
<feature type="compositionally biased region" description="Polar residues" evidence="2">
    <location>
        <begin position="957"/>
        <end position="975"/>
    </location>
</feature>
<keyword evidence="4" id="KW-1185">Reference proteome</keyword>
<feature type="compositionally biased region" description="Polar residues" evidence="2">
    <location>
        <begin position="992"/>
        <end position="1001"/>
    </location>
</feature>
<accession>A0A9W6YIY2</accession>
<name>A0A9W6YIY2_9STRA</name>
<dbReference type="Proteomes" id="UP001165121">
    <property type="component" value="Unassembled WGS sequence"/>
</dbReference>
<dbReference type="OrthoDB" id="67226at2759"/>
<feature type="coiled-coil region" evidence="1">
    <location>
        <begin position="697"/>
        <end position="755"/>
    </location>
</feature>
<reference evidence="3" key="1">
    <citation type="submission" date="2023-04" db="EMBL/GenBank/DDBJ databases">
        <title>Phytophthora fragariaefolia NBRC 109709.</title>
        <authorList>
            <person name="Ichikawa N."/>
            <person name="Sato H."/>
            <person name="Tonouchi N."/>
        </authorList>
    </citation>
    <scope>NUCLEOTIDE SEQUENCE</scope>
    <source>
        <strain evidence="3">NBRC 109709</strain>
    </source>
</reference>
<dbReference type="EMBL" id="BSXT01018958">
    <property type="protein sequence ID" value="GMG16817.1"/>
    <property type="molecule type" value="Genomic_DNA"/>
</dbReference>
<comment type="caution">
    <text evidence="3">The sequence shown here is derived from an EMBL/GenBank/DDBJ whole genome shotgun (WGS) entry which is preliminary data.</text>
</comment>